<dbReference type="Proteomes" id="UP000321192">
    <property type="component" value="Unassembled WGS sequence"/>
</dbReference>
<dbReference type="SUPFAM" id="SSF56059">
    <property type="entry name" value="Glutathione synthetase ATP-binding domain-like"/>
    <property type="match status" value="1"/>
</dbReference>
<keyword evidence="3" id="KW-0808">Transferase</keyword>
<protein>
    <submittedName>
        <fullName evidence="3">Pyruvate, phosphate dikinase</fullName>
    </submittedName>
</protein>
<keyword evidence="3" id="KW-0670">Pyruvate</keyword>
<dbReference type="InterPro" id="IPR008279">
    <property type="entry name" value="PEP-util_enz_mobile_dom"/>
</dbReference>
<dbReference type="InterPro" id="IPR013815">
    <property type="entry name" value="ATP_grasp_subdomain_1"/>
</dbReference>
<dbReference type="Gene3D" id="3.30.1490.20">
    <property type="entry name" value="ATP-grasp fold, A domain"/>
    <property type="match status" value="1"/>
</dbReference>
<sequence>MDLTRHLYGIGLPGPRLEGPVETMGFKAFNLARMAAIGLPVPQAFVLGTPFCQAFGDDPAAFRPALRKLLESQIERLEAACGLEFGSGRKPLLVSVRSGAPVSMPGMMDTILDVGLTDATLRGLLRMTGNPRLVWDSYRRLIQQYAEVVHHSPPAHFREALNLAMEQAGAQRPQELDFRALTRLARRYLEIFETLNGCPFPQDPLTQLQRATEAVFDSWMSPRAIEYRRMRRIDAKMGTAVTVQRMVFGNAGGTSGAGVGFSRDPASGENRLYLDFRFNSQGEDVVSGQHSAPDTARLAASLPHVLSRLESMAEILEREFGDVQEFEFTVQDGVLYLLQTRSAKRTPWAALRIAVEQVNAGIWSPARALDMLGDVDLRHMEHTRIGDTHGHTLLGSAIPAGIGVAVGTIALDPADACAQAEAGQDCILVRDDTSTADLRGIAAARGILTARGGRTAHAAVVARQLGKACLVGCTALRIDLARRCVTIGEHCLHEGDTLTLDCASGHIYAGAVPVIIERPDAWLSQVATWFSHATRAS</sequence>
<dbReference type="Pfam" id="PF00391">
    <property type="entry name" value="PEP-utilizers"/>
    <property type="match status" value="1"/>
</dbReference>
<dbReference type="SUPFAM" id="SSF52009">
    <property type="entry name" value="Phosphohistidine domain"/>
    <property type="match status" value="1"/>
</dbReference>
<keyword evidence="3" id="KW-0418">Kinase</keyword>
<evidence type="ECO:0000259" key="1">
    <source>
        <dbReference type="Pfam" id="PF00391"/>
    </source>
</evidence>
<name>A0A5C7SJS6_THASP</name>
<dbReference type="Gene3D" id="1.20.80.30">
    <property type="match status" value="1"/>
</dbReference>
<proteinExistence type="predicted"/>
<organism evidence="3 4">
    <name type="scientific">Thauera aminoaromatica</name>
    <dbReference type="NCBI Taxonomy" id="164330"/>
    <lineage>
        <taxon>Bacteria</taxon>
        <taxon>Pseudomonadati</taxon>
        <taxon>Pseudomonadota</taxon>
        <taxon>Betaproteobacteria</taxon>
        <taxon>Rhodocyclales</taxon>
        <taxon>Zoogloeaceae</taxon>
        <taxon>Thauera</taxon>
    </lineage>
</organism>
<dbReference type="PROSITE" id="PS00370">
    <property type="entry name" value="PEP_ENZYMES_PHOS_SITE"/>
    <property type="match status" value="1"/>
</dbReference>
<dbReference type="InterPro" id="IPR010121">
    <property type="entry name" value="Pyruvate_phosphate_dikinase"/>
</dbReference>
<dbReference type="GO" id="GO:0005524">
    <property type="term" value="F:ATP binding"/>
    <property type="evidence" value="ECO:0007669"/>
    <property type="project" value="InterPro"/>
</dbReference>
<reference evidence="3 4" key="1">
    <citation type="submission" date="2018-09" db="EMBL/GenBank/DDBJ databases">
        <title>Metagenome Assembled Genomes from an Advanced Water Purification Facility.</title>
        <authorList>
            <person name="Stamps B.W."/>
            <person name="Spear J.R."/>
        </authorList>
    </citation>
    <scope>NUCLEOTIDE SEQUENCE [LARGE SCALE GENOMIC DNA]</scope>
    <source>
        <strain evidence="3">Bin_27_1</strain>
    </source>
</reference>
<feature type="domain" description="PEP-utilising enzyme mobile" evidence="1">
    <location>
        <begin position="424"/>
        <end position="505"/>
    </location>
</feature>
<feature type="domain" description="Pyruvate phosphate dikinase AMP/ATP-binding" evidence="2">
    <location>
        <begin position="68"/>
        <end position="305"/>
    </location>
</feature>
<gene>
    <name evidence="3" type="ORF">E6Q80_12510</name>
</gene>
<dbReference type="Pfam" id="PF01326">
    <property type="entry name" value="PPDK_N"/>
    <property type="match status" value="1"/>
</dbReference>
<comment type="caution">
    <text evidence="3">The sequence shown here is derived from an EMBL/GenBank/DDBJ whole genome shotgun (WGS) entry which is preliminary data.</text>
</comment>
<dbReference type="Gene3D" id="3.30.470.20">
    <property type="entry name" value="ATP-grasp fold, B domain"/>
    <property type="match status" value="1"/>
</dbReference>
<dbReference type="GO" id="GO:0016301">
    <property type="term" value="F:kinase activity"/>
    <property type="evidence" value="ECO:0007669"/>
    <property type="project" value="UniProtKB-KW"/>
</dbReference>
<dbReference type="InterPro" id="IPR018274">
    <property type="entry name" value="PEP_util_AS"/>
</dbReference>
<dbReference type="PANTHER" id="PTHR22931:SF9">
    <property type="entry name" value="PYRUVATE, PHOSPHATE DIKINASE 1, CHLOROPLASTIC"/>
    <property type="match status" value="1"/>
</dbReference>
<dbReference type="InterPro" id="IPR036637">
    <property type="entry name" value="Phosphohistidine_dom_sf"/>
</dbReference>
<evidence type="ECO:0000313" key="3">
    <source>
        <dbReference type="EMBL" id="TXH83968.1"/>
    </source>
</evidence>
<dbReference type="RefSeq" id="WP_276659012.1">
    <property type="nucleotide sequence ID" value="NZ_SSFD01000193.1"/>
</dbReference>
<dbReference type="GO" id="GO:0050242">
    <property type="term" value="F:pyruvate, phosphate dikinase activity"/>
    <property type="evidence" value="ECO:0007669"/>
    <property type="project" value="InterPro"/>
</dbReference>
<evidence type="ECO:0000259" key="2">
    <source>
        <dbReference type="Pfam" id="PF01326"/>
    </source>
</evidence>
<accession>A0A5C7SJS6</accession>
<dbReference type="Gene3D" id="3.50.30.10">
    <property type="entry name" value="Phosphohistidine domain"/>
    <property type="match status" value="1"/>
</dbReference>
<dbReference type="AlphaFoldDB" id="A0A5C7SJS6"/>
<dbReference type="InterPro" id="IPR002192">
    <property type="entry name" value="PPDK_AMP/ATP-bd"/>
</dbReference>
<evidence type="ECO:0000313" key="4">
    <source>
        <dbReference type="Proteomes" id="UP000321192"/>
    </source>
</evidence>
<dbReference type="PANTHER" id="PTHR22931">
    <property type="entry name" value="PHOSPHOENOLPYRUVATE DIKINASE-RELATED"/>
    <property type="match status" value="1"/>
</dbReference>
<dbReference type="EMBL" id="SSFD01000193">
    <property type="protein sequence ID" value="TXH83968.1"/>
    <property type="molecule type" value="Genomic_DNA"/>
</dbReference>
<dbReference type="Gene3D" id="1.10.189.10">
    <property type="entry name" value="Pyruvate Phosphate Dikinase, domain 2"/>
    <property type="match status" value="1"/>
</dbReference>